<accession>A0A8A4RXT0</accession>
<reference evidence="2" key="1">
    <citation type="submission" date="2021-02" db="EMBL/GenBank/DDBJ databases">
        <title>First report of qnrE in Escherichia coli from wildlife.</title>
        <authorList>
            <person name="Tarabai H."/>
            <person name="Literak I."/>
            <person name="Dolejska M."/>
        </authorList>
    </citation>
    <scope>NUCLEOTIDE SEQUENCE</scope>
    <source>
        <strain evidence="2">DR162-CEF</strain>
        <plasmid evidence="2">pDR162-CEF-B</plasmid>
    </source>
</reference>
<feature type="transmembrane region" description="Helical" evidence="1">
    <location>
        <begin position="23"/>
        <end position="43"/>
    </location>
</feature>
<geneLocation type="plasmid" evidence="2">
    <name>pDR162-CEF-B</name>
</geneLocation>
<dbReference type="EMBL" id="MW651980">
    <property type="protein sequence ID" value="QTD29863.1"/>
    <property type="molecule type" value="Genomic_DNA"/>
</dbReference>
<proteinExistence type="predicted"/>
<keyword evidence="1" id="KW-1133">Transmembrane helix</keyword>
<name>A0A8A4RXT0_ECOLX</name>
<keyword evidence="1" id="KW-0472">Membrane</keyword>
<protein>
    <submittedName>
        <fullName evidence="2">Uncharacterized protein</fullName>
    </submittedName>
</protein>
<keyword evidence="2" id="KW-0614">Plasmid</keyword>
<sequence>MRFPDCQFVDCAERLRHENGKMIYSPFVWVVLWGVNGVVVFFVG</sequence>
<organism evidence="2">
    <name type="scientific">Escherichia coli</name>
    <dbReference type="NCBI Taxonomy" id="562"/>
    <lineage>
        <taxon>Bacteria</taxon>
        <taxon>Pseudomonadati</taxon>
        <taxon>Pseudomonadota</taxon>
        <taxon>Gammaproteobacteria</taxon>
        <taxon>Enterobacterales</taxon>
        <taxon>Enterobacteriaceae</taxon>
        <taxon>Escherichia</taxon>
    </lineage>
</organism>
<evidence type="ECO:0000256" key="1">
    <source>
        <dbReference type="SAM" id="Phobius"/>
    </source>
</evidence>
<keyword evidence="1" id="KW-0812">Transmembrane</keyword>
<dbReference type="AlphaFoldDB" id="A0A8A4RXT0"/>
<evidence type="ECO:0000313" key="2">
    <source>
        <dbReference type="EMBL" id="QTD29863.1"/>
    </source>
</evidence>